<evidence type="ECO:0000256" key="5">
    <source>
        <dbReference type="ARBA" id="ARBA00022695"/>
    </source>
</evidence>
<proteinExistence type="inferred from homology"/>
<evidence type="ECO:0000256" key="3">
    <source>
        <dbReference type="ARBA" id="ARBA00022490"/>
    </source>
</evidence>
<sequence length="367" mass="41402">MHFYIDSKELTEGVLSVIKALPVRTTMPILEGIYLEATNEGVKLKCSDLMLQKECLLPATIEEEGFAIVPGKLFSEIVRKMPESIAEVTLNGKSLEISCGRAKSSIQCVEATEEFPEMRFTGDTFTVKMDHSDCRDMINTTVFATAQDDSKPILTGVLMELGEDITIVATDAFQFAKRSMPLKNPVPERDVVIPGKSMVEISRMMDETEADVELTFTKTHVCVNIKHSRLVARLLDGDYIKYKNILPKDHTTRVMIDKAELMESIDRAQLMAREGNNNIVMKFHDNKLTISANSFVGRVNEEIDVQINGEDIDIAFNPRFCINVLKNIPDEKIYMDFTTSISPCVIRPAKTEGYYYLIVPVRIYSNF</sequence>
<evidence type="ECO:0000256" key="4">
    <source>
        <dbReference type="ARBA" id="ARBA00022679"/>
    </source>
</evidence>
<dbReference type="PANTHER" id="PTHR30478">
    <property type="entry name" value="DNA POLYMERASE III SUBUNIT BETA"/>
    <property type="match status" value="1"/>
</dbReference>
<evidence type="ECO:0000313" key="12">
    <source>
        <dbReference type="EMBL" id="MPM40505.1"/>
    </source>
</evidence>
<feature type="domain" description="DNA polymerase III beta sliding clamp C-terminal" evidence="11">
    <location>
        <begin position="243"/>
        <end position="362"/>
    </location>
</feature>
<dbReference type="Pfam" id="PF02768">
    <property type="entry name" value="DNA_pol3_beta_3"/>
    <property type="match status" value="1"/>
</dbReference>
<dbReference type="SMART" id="SM00480">
    <property type="entry name" value="POL3Bc"/>
    <property type="match status" value="1"/>
</dbReference>
<gene>
    <name evidence="12" type="primary">dnaN_37</name>
    <name evidence="12" type="ORF">SDC9_87149</name>
</gene>
<dbReference type="InterPro" id="IPR046938">
    <property type="entry name" value="DNA_clamp_sf"/>
</dbReference>
<comment type="similarity">
    <text evidence="2">Belongs to the beta sliding clamp family.</text>
</comment>
<evidence type="ECO:0000259" key="11">
    <source>
        <dbReference type="Pfam" id="PF02768"/>
    </source>
</evidence>
<evidence type="ECO:0000259" key="10">
    <source>
        <dbReference type="Pfam" id="PF02767"/>
    </source>
</evidence>
<evidence type="ECO:0000256" key="6">
    <source>
        <dbReference type="ARBA" id="ARBA00022705"/>
    </source>
</evidence>
<evidence type="ECO:0000259" key="9">
    <source>
        <dbReference type="Pfam" id="PF00712"/>
    </source>
</evidence>
<keyword evidence="6" id="KW-0235">DNA replication</keyword>
<dbReference type="Gene3D" id="3.70.10.10">
    <property type="match status" value="1"/>
</dbReference>
<dbReference type="PIRSF" id="PIRSF000804">
    <property type="entry name" value="DNA_pol_III_b"/>
    <property type="match status" value="1"/>
</dbReference>
<dbReference type="GO" id="GO:0003887">
    <property type="term" value="F:DNA-directed DNA polymerase activity"/>
    <property type="evidence" value="ECO:0007669"/>
    <property type="project" value="UniProtKB-KW"/>
</dbReference>
<dbReference type="GO" id="GO:0003677">
    <property type="term" value="F:DNA binding"/>
    <property type="evidence" value="ECO:0007669"/>
    <property type="project" value="UniProtKB-KW"/>
</dbReference>
<dbReference type="SUPFAM" id="SSF55979">
    <property type="entry name" value="DNA clamp"/>
    <property type="match status" value="3"/>
</dbReference>
<dbReference type="InterPro" id="IPR022635">
    <property type="entry name" value="DNA_polIII_beta_C"/>
</dbReference>
<reference evidence="12" key="1">
    <citation type="submission" date="2019-08" db="EMBL/GenBank/DDBJ databases">
        <authorList>
            <person name="Kucharzyk K."/>
            <person name="Murdoch R.W."/>
            <person name="Higgins S."/>
            <person name="Loffler F."/>
        </authorList>
    </citation>
    <scope>NUCLEOTIDE SEQUENCE</scope>
</reference>
<comment type="caution">
    <text evidence="12">The sequence shown here is derived from an EMBL/GenBank/DDBJ whole genome shotgun (WGS) entry which is preliminary data.</text>
</comment>
<organism evidence="12">
    <name type="scientific">bioreactor metagenome</name>
    <dbReference type="NCBI Taxonomy" id="1076179"/>
    <lineage>
        <taxon>unclassified sequences</taxon>
        <taxon>metagenomes</taxon>
        <taxon>ecological metagenomes</taxon>
    </lineage>
</organism>
<dbReference type="Pfam" id="PF02767">
    <property type="entry name" value="DNA_pol3_beta_2"/>
    <property type="match status" value="1"/>
</dbReference>
<keyword evidence="3" id="KW-0963">Cytoplasm</keyword>
<feature type="domain" description="DNA polymerase III beta sliding clamp N-terminal" evidence="9">
    <location>
        <begin position="1"/>
        <end position="118"/>
    </location>
</feature>
<accession>A0A644ZHX8</accession>
<dbReference type="InterPro" id="IPR022637">
    <property type="entry name" value="DNA_polIII_beta_cen"/>
</dbReference>
<dbReference type="GO" id="GO:0006271">
    <property type="term" value="P:DNA strand elongation involved in DNA replication"/>
    <property type="evidence" value="ECO:0007669"/>
    <property type="project" value="TreeGrafter"/>
</dbReference>
<keyword evidence="5" id="KW-0548">Nucleotidyltransferase</keyword>
<evidence type="ECO:0000256" key="7">
    <source>
        <dbReference type="ARBA" id="ARBA00022932"/>
    </source>
</evidence>
<dbReference type="InterPro" id="IPR001001">
    <property type="entry name" value="DNA_polIII_beta"/>
</dbReference>
<keyword evidence="4" id="KW-0808">Transferase</keyword>
<feature type="domain" description="DNA polymerase III beta sliding clamp central" evidence="10">
    <location>
        <begin position="131"/>
        <end position="239"/>
    </location>
</feature>
<dbReference type="GO" id="GO:0009360">
    <property type="term" value="C:DNA polymerase III complex"/>
    <property type="evidence" value="ECO:0007669"/>
    <property type="project" value="InterPro"/>
</dbReference>
<dbReference type="EMBL" id="VSSQ01009024">
    <property type="protein sequence ID" value="MPM40505.1"/>
    <property type="molecule type" value="Genomic_DNA"/>
</dbReference>
<dbReference type="CDD" id="cd00140">
    <property type="entry name" value="beta_clamp"/>
    <property type="match status" value="1"/>
</dbReference>
<keyword evidence="8" id="KW-0238">DNA-binding</keyword>
<dbReference type="GO" id="GO:0008408">
    <property type="term" value="F:3'-5' exonuclease activity"/>
    <property type="evidence" value="ECO:0007669"/>
    <property type="project" value="InterPro"/>
</dbReference>
<evidence type="ECO:0000256" key="2">
    <source>
        <dbReference type="ARBA" id="ARBA00010752"/>
    </source>
</evidence>
<dbReference type="Pfam" id="PF00712">
    <property type="entry name" value="DNA_pol3_beta"/>
    <property type="match status" value="1"/>
</dbReference>
<protein>
    <submittedName>
        <fullName evidence="12">Beta sliding clamp</fullName>
    </submittedName>
</protein>
<dbReference type="Gene3D" id="3.10.150.10">
    <property type="entry name" value="DNA Polymerase III, subunit A, domain 2"/>
    <property type="match status" value="1"/>
</dbReference>
<name>A0A644ZHX8_9ZZZZ</name>
<keyword evidence="7" id="KW-0239">DNA-directed DNA polymerase</keyword>
<dbReference type="NCBIfam" id="TIGR00663">
    <property type="entry name" value="dnan"/>
    <property type="match status" value="1"/>
</dbReference>
<dbReference type="PANTHER" id="PTHR30478:SF0">
    <property type="entry name" value="BETA SLIDING CLAMP"/>
    <property type="match status" value="1"/>
</dbReference>
<evidence type="ECO:0000256" key="1">
    <source>
        <dbReference type="ARBA" id="ARBA00004496"/>
    </source>
</evidence>
<evidence type="ECO:0000256" key="8">
    <source>
        <dbReference type="ARBA" id="ARBA00023125"/>
    </source>
</evidence>
<dbReference type="InterPro" id="IPR022634">
    <property type="entry name" value="DNA_polIII_beta_N"/>
</dbReference>
<comment type="subcellular location">
    <subcellularLocation>
        <location evidence="1">Cytoplasm</location>
    </subcellularLocation>
</comment>
<dbReference type="AlphaFoldDB" id="A0A644ZHX8"/>
<dbReference type="GO" id="GO:0005737">
    <property type="term" value="C:cytoplasm"/>
    <property type="evidence" value="ECO:0007669"/>
    <property type="project" value="UniProtKB-SubCell"/>
</dbReference>